<dbReference type="InterPro" id="IPR049484">
    <property type="entry name" value="Rv0078-like_C"/>
</dbReference>
<dbReference type="Pfam" id="PF00440">
    <property type="entry name" value="TetR_N"/>
    <property type="match status" value="1"/>
</dbReference>
<feature type="domain" description="HTH tetR-type" evidence="5">
    <location>
        <begin position="13"/>
        <end position="73"/>
    </location>
</feature>
<evidence type="ECO:0000256" key="4">
    <source>
        <dbReference type="PROSITE-ProRule" id="PRU00335"/>
    </source>
</evidence>
<dbReference type="RefSeq" id="WP_184812276.1">
    <property type="nucleotide sequence ID" value="NZ_JACHJQ010000004.1"/>
</dbReference>
<evidence type="ECO:0000313" key="7">
    <source>
        <dbReference type="Proteomes" id="UP000520767"/>
    </source>
</evidence>
<accession>A0A7W7VFN6</accession>
<dbReference type="PROSITE" id="PS01081">
    <property type="entry name" value="HTH_TETR_1"/>
    <property type="match status" value="1"/>
</dbReference>
<keyword evidence="1" id="KW-0805">Transcription regulation</keyword>
<dbReference type="AlphaFoldDB" id="A0A7W7VFN6"/>
<sequence>MSTGKSRRDQFSEATRAALLEAATRRFATLGFGGTSLEDVAADIQATRGAVYHHFPSKKALFEAVFEELETEAVRQSAEAGDRGEDPWQRALFALDAFLTTCADPVYGRVVWQEAPIAMGWVRWEELENKFAFGVIEEHVRALVESGLVERLPVETMSRLAFSMLGAAGQALSRAAEADKARVKDEYRLVIGRMLAGLTVRK</sequence>
<keyword evidence="7" id="KW-1185">Reference proteome</keyword>
<dbReference type="GO" id="GO:0003700">
    <property type="term" value="F:DNA-binding transcription factor activity"/>
    <property type="evidence" value="ECO:0007669"/>
    <property type="project" value="TreeGrafter"/>
</dbReference>
<reference evidence="6 7" key="1">
    <citation type="submission" date="2020-08" db="EMBL/GenBank/DDBJ databases">
        <title>Genomic Encyclopedia of Type Strains, Phase III (KMG-III): the genomes of soil and plant-associated and newly described type strains.</title>
        <authorList>
            <person name="Whitman W."/>
        </authorList>
    </citation>
    <scope>NUCLEOTIDE SEQUENCE [LARGE SCALE GENOMIC DNA]</scope>
    <source>
        <strain evidence="6 7">CECT 8960</strain>
    </source>
</reference>
<evidence type="ECO:0000256" key="3">
    <source>
        <dbReference type="ARBA" id="ARBA00023163"/>
    </source>
</evidence>
<dbReference type="InterPro" id="IPR009057">
    <property type="entry name" value="Homeodomain-like_sf"/>
</dbReference>
<dbReference type="EMBL" id="JACHJQ010000004">
    <property type="protein sequence ID" value="MBB4908175.1"/>
    <property type="molecule type" value="Genomic_DNA"/>
</dbReference>
<dbReference type="SUPFAM" id="SSF46689">
    <property type="entry name" value="Homeodomain-like"/>
    <property type="match status" value="1"/>
</dbReference>
<dbReference type="PRINTS" id="PR00455">
    <property type="entry name" value="HTHTETR"/>
</dbReference>
<evidence type="ECO:0000256" key="2">
    <source>
        <dbReference type="ARBA" id="ARBA00023125"/>
    </source>
</evidence>
<gene>
    <name evidence="6" type="ORF">FHR82_004417</name>
</gene>
<dbReference type="PANTHER" id="PTHR30055">
    <property type="entry name" value="HTH-TYPE TRANSCRIPTIONAL REGULATOR RUTR"/>
    <property type="match status" value="1"/>
</dbReference>
<dbReference type="Proteomes" id="UP000520767">
    <property type="component" value="Unassembled WGS sequence"/>
</dbReference>
<dbReference type="Gene3D" id="1.10.357.10">
    <property type="entry name" value="Tetracycline Repressor, domain 2"/>
    <property type="match status" value="1"/>
</dbReference>
<dbReference type="InterPro" id="IPR001647">
    <property type="entry name" value="HTH_TetR"/>
</dbReference>
<evidence type="ECO:0000256" key="1">
    <source>
        <dbReference type="ARBA" id="ARBA00023015"/>
    </source>
</evidence>
<comment type="caution">
    <text evidence="6">The sequence shown here is derived from an EMBL/GenBank/DDBJ whole genome shotgun (WGS) entry which is preliminary data.</text>
</comment>
<dbReference type="InterPro" id="IPR050109">
    <property type="entry name" value="HTH-type_TetR-like_transc_reg"/>
</dbReference>
<keyword evidence="2 4" id="KW-0238">DNA-binding</keyword>
<dbReference type="GO" id="GO:0000976">
    <property type="term" value="F:transcription cis-regulatory region binding"/>
    <property type="evidence" value="ECO:0007669"/>
    <property type="project" value="TreeGrafter"/>
</dbReference>
<dbReference type="InterPro" id="IPR023772">
    <property type="entry name" value="DNA-bd_HTH_TetR-type_CS"/>
</dbReference>
<dbReference type="PANTHER" id="PTHR30055:SF234">
    <property type="entry name" value="HTH-TYPE TRANSCRIPTIONAL REGULATOR BETI"/>
    <property type="match status" value="1"/>
</dbReference>
<name>A0A7W7VFN6_9PSEU</name>
<feature type="DNA-binding region" description="H-T-H motif" evidence="4">
    <location>
        <begin position="36"/>
        <end position="55"/>
    </location>
</feature>
<evidence type="ECO:0000259" key="5">
    <source>
        <dbReference type="PROSITE" id="PS50977"/>
    </source>
</evidence>
<proteinExistence type="predicted"/>
<protein>
    <submittedName>
        <fullName evidence="6">AcrR family transcriptional regulator</fullName>
    </submittedName>
</protein>
<dbReference type="Pfam" id="PF21351">
    <property type="entry name" value="TetR_C_41"/>
    <property type="match status" value="1"/>
</dbReference>
<evidence type="ECO:0000313" key="6">
    <source>
        <dbReference type="EMBL" id="MBB4908175.1"/>
    </source>
</evidence>
<dbReference type="PROSITE" id="PS50977">
    <property type="entry name" value="HTH_TETR_2"/>
    <property type="match status" value="1"/>
</dbReference>
<keyword evidence="3" id="KW-0804">Transcription</keyword>
<organism evidence="6 7">
    <name type="scientific">Actinophytocola algeriensis</name>
    <dbReference type="NCBI Taxonomy" id="1768010"/>
    <lineage>
        <taxon>Bacteria</taxon>
        <taxon>Bacillati</taxon>
        <taxon>Actinomycetota</taxon>
        <taxon>Actinomycetes</taxon>
        <taxon>Pseudonocardiales</taxon>
        <taxon>Pseudonocardiaceae</taxon>
    </lineage>
</organism>